<evidence type="ECO:0000313" key="2">
    <source>
        <dbReference type="Proteomes" id="UP000198341"/>
    </source>
</evidence>
<dbReference type="KEGG" id="bpg:Bathy04g05020"/>
<gene>
    <name evidence="1" type="ORF">Bathy04g05020</name>
</gene>
<evidence type="ECO:0000313" key="1">
    <source>
        <dbReference type="EMBL" id="CCO16182.1"/>
    </source>
</evidence>
<proteinExistence type="predicted"/>
<sequence>MDNSVFETAGNPAYYPTQFREITGNTVSSNRYRVFRGNDEIGKYFDGFRIYSKDESPPAIPLGDVIESLIELNTFH</sequence>
<dbReference type="EMBL" id="FO082275">
    <property type="protein sequence ID" value="CCO16182.1"/>
    <property type="molecule type" value="Genomic_DNA"/>
</dbReference>
<keyword evidence="2" id="KW-1185">Reference proteome</keyword>
<dbReference type="RefSeq" id="XP_007513657.1">
    <property type="nucleotide sequence ID" value="XM_007513595.1"/>
</dbReference>
<dbReference type="GeneID" id="19016528"/>
<accession>K8EDL3</accession>
<protein>
    <submittedName>
        <fullName evidence="1">Uncharacterized protein</fullName>
    </submittedName>
</protein>
<dbReference type="Proteomes" id="UP000198341">
    <property type="component" value="Chromosome 4"/>
</dbReference>
<dbReference type="AlphaFoldDB" id="K8EDL3"/>
<organism evidence="1 2">
    <name type="scientific">Bathycoccus prasinos</name>
    <dbReference type="NCBI Taxonomy" id="41875"/>
    <lineage>
        <taxon>Eukaryota</taxon>
        <taxon>Viridiplantae</taxon>
        <taxon>Chlorophyta</taxon>
        <taxon>Mamiellophyceae</taxon>
        <taxon>Mamiellales</taxon>
        <taxon>Bathycoccaceae</taxon>
        <taxon>Bathycoccus</taxon>
    </lineage>
</organism>
<name>K8EDL3_9CHLO</name>
<reference evidence="1 2" key="1">
    <citation type="submission" date="2011-10" db="EMBL/GenBank/DDBJ databases">
        <authorList>
            <person name="Genoscope - CEA"/>
        </authorList>
    </citation>
    <scope>NUCLEOTIDE SEQUENCE [LARGE SCALE GENOMIC DNA]</scope>
    <source>
        <strain evidence="1 2">RCC 1105</strain>
    </source>
</reference>